<evidence type="ECO:0000259" key="2">
    <source>
        <dbReference type="PROSITE" id="PS50234"/>
    </source>
</evidence>
<evidence type="ECO:0000313" key="4">
    <source>
        <dbReference type="Proteomes" id="UP001158045"/>
    </source>
</evidence>
<dbReference type="RefSeq" id="WP_281095315.1">
    <property type="nucleotide sequence ID" value="NZ_JARYZI010000012.1"/>
</dbReference>
<reference evidence="3 4" key="1">
    <citation type="submission" date="2023-04" db="EMBL/GenBank/DDBJ databases">
        <title>Fusibacter bizertensis strain WBS, isolated from littoral bottom sediments of the Arctic seas - biochemical and genomic analysis.</title>
        <authorList>
            <person name="Brioukhanov A.L."/>
        </authorList>
    </citation>
    <scope>NUCLEOTIDE SEQUENCE [LARGE SCALE GENOMIC DNA]</scope>
    <source>
        <strain evidence="3 4">WBS</strain>
    </source>
</reference>
<name>A0ABT6NG74_9FIRM</name>
<feature type="transmembrane region" description="Helical" evidence="1">
    <location>
        <begin position="12"/>
        <end position="35"/>
    </location>
</feature>
<dbReference type="SMART" id="SM00327">
    <property type="entry name" value="VWA"/>
    <property type="match status" value="1"/>
</dbReference>
<dbReference type="Proteomes" id="UP001158045">
    <property type="component" value="Unassembled WGS sequence"/>
</dbReference>
<dbReference type="SUPFAM" id="SSF53300">
    <property type="entry name" value="vWA-like"/>
    <property type="match status" value="1"/>
</dbReference>
<evidence type="ECO:0000313" key="3">
    <source>
        <dbReference type="EMBL" id="MDH8679419.1"/>
    </source>
</evidence>
<evidence type="ECO:0000256" key="1">
    <source>
        <dbReference type="SAM" id="Phobius"/>
    </source>
</evidence>
<keyword evidence="1" id="KW-0472">Membrane</keyword>
<dbReference type="EMBL" id="JARYZI010000012">
    <property type="protein sequence ID" value="MDH8679419.1"/>
    <property type="molecule type" value="Genomic_DNA"/>
</dbReference>
<dbReference type="Pfam" id="PF00092">
    <property type="entry name" value="VWA"/>
    <property type="match status" value="1"/>
</dbReference>
<dbReference type="Gene3D" id="3.40.50.410">
    <property type="entry name" value="von Willebrand factor, type A domain"/>
    <property type="match status" value="1"/>
</dbReference>
<proteinExistence type="predicted"/>
<dbReference type="NCBIfam" id="TIGR02532">
    <property type="entry name" value="IV_pilin_GFxxxE"/>
    <property type="match status" value="1"/>
</dbReference>
<feature type="domain" description="VWFA" evidence="2">
    <location>
        <begin position="211"/>
        <end position="469"/>
    </location>
</feature>
<sequence>MKPTKLKRGFTLIELIITISLLSMIILLSTSMISLTMTAQKKTMDEYEINTTIRQASQRANEIIRYSKAVFAVPVDFVSDPSKMDPGWSYFAISPDKRRIVQYVYDDTAGTHLEQILVDASPNVEYEIEFVKDATTSSDNLLKFQIVGYVTKTESDGTLVRTGQKIAFESEVEAQNALQIVDKGTVLSPSVALAFRNDSSAQGTGRTQVATITIVLDVSGSMDTSLNGLSRIARVKNALLGYTKDNGTIVEGIINTFSRENNIEISIVPFSQTANYPTPNSASNLEHPFYNAEDDKSTLVTLVNNIETYGNTNTGDGLRRAYYRLIDFSPVAEGYNTETEQYNYMILLVDGETNQSSWESKGYQQLHSFFGFTWYTDEYTYYSQYTGRGGITPSISYDNVTRVYPYSRNNSSYISTIGSMIVAAETKSYVIGFSNGITTEISNLGTALDAEQIYNYNDDFDLDEVFDNIAQDILAELWLVTGPQIMN</sequence>
<dbReference type="InterPro" id="IPR036465">
    <property type="entry name" value="vWFA_dom_sf"/>
</dbReference>
<keyword evidence="1" id="KW-0812">Transmembrane</keyword>
<organism evidence="3 4">
    <name type="scientific">Fusibacter bizertensis</name>
    <dbReference type="NCBI Taxonomy" id="1488331"/>
    <lineage>
        <taxon>Bacteria</taxon>
        <taxon>Bacillati</taxon>
        <taxon>Bacillota</taxon>
        <taxon>Clostridia</taxon>
        <taxon>Eubacteriales</taxon>
        <taxon>Eubacteriales Family XII. Incertae Sedis</taxon>
        <taxon>Fusibacter</taxon>
    </lineage>
</organism>
<gene>
    <name evidence="3" type="ORF">QE109_14770</name>
</gene>
<dbReference type="Pfam" id="PF07963">
    <property type="entry name" value="N_methyl"/>
    <property type="match status" value="1"/>
</dbReference>
<dbReference type="CDD" id="cd00198">
    <property type="entry name" value="vWFA"/>
    <property type="match status" value="1"/>
</dbReference>
<keyword evidence="1" id="KW-1133">Transmembrane helix</keyword>
<accession>A0ABT6NG74</accession>
<protein>
    <submittedName>
        <fullName evidence="3">VWA domain-containing protein</fullName>
    </submittedName>
</protein>
<dbReference type="InterPro" id="IPR012902">
    <property type="entry name" value="N_methyl_site"/>
</dbReference>
<dbReference type="PROSITE" id="PS00409">
    <property type="entry name" value="PROKAR_NTER_METHYL"/>
    <property type="match status" value="1"/>
</dbReference>
<keyword evidence="4" id="KW-1185">Reference proteome</keyword>
<dbReference type="PROSITE" id="PS50234">
    <property type="entry name" value="VWFA"/>
    <property type="match status" value="1"/>
</dbReference>
<comment type="caution">
    <text evidence="3">The sequence shown here is derived from an EMBL/GenBank/DDBJ whole genome shotgun (WGS) entry which is preliminary data.</text>
</comment>
<dbReference type="InterPro" id="IPR002035">
    <property type="entry name" value="VWF_A"/>
</dbReference>